<accession>A0ABN9X5R2</accession>
<sequence>MKVNGVWVPAAATRTASPTPSVASAGSSWDRVLPAPSVGTPLFLTPPGSAGALTPPGGGPDPQALELARRLLEQQAQPLAPAKSTAEVKGSTARLWGLGRSCVRYWCGRRGGLLTQWAFFLVPCMLAPAWLAPSLTRSVGGAIAQVAKNATLLVSDMAVSLTKGSMSLVQEAWSGADLAESSVNASGARFLVLKGVSTKALEVSELALTLEPLPSEYDDLLWNAISGVDQLVPHLAVSEHRFRTVSYFDSFEYEMRLFKSGYVSVRFVWARMSFKAVWANPLWEFLGPSLSPELEAIGGRTREAVSAAFDLDWLREPLSESEDELQVGPPDWISWYQLWRQQVRWALIANGVR</sequence>
<dbReference type="Proteomes" id="UP001189429">
    <property type="component" value="Unassembled WGS sequence"/>
</dbReference>
<evidence type="ECO:0000313" key="1">
    <source>
        <dbReference type="EMBL" id="CAK0894737.1"/>
    </source>
</evidence>
<reference evidence="1" key="1">
    <citation type="submission" date="2023-10" db="EMBL/GenBank/DDBJ databases">
        <authorList>
            <person name="Chen Y."/>
            <person name="Shah S."/>
            <person name="Dougan E. K."/>
            <person name="Thang M."/>
            <person name="Chan C."/>
        </authorList>
    </citation>
    <scope>NUCLEOTIDE SEQUENCE [LARGE SCALE GENOMIC DNA]</scope>
</reference>
<evidence type="ECO:0000313" key="2">
    <source>
        <dbReference type="Proteomes" id="UP001189429"/>
    </source>
</evidence>
<protein>
    <submittedName>
        <fullName evidence="1">Uncharacterized protein</fullName>
    </submittedName>
</protein>
<comment type="caution">
    <text evidence="1">The sequence shown here is derived from an EMBL/GenBank/DDBJ whole genome shotgun (WGS) entry which is preliminary data.</text>
</comment>
<proteinExistence type="predicted"/>
<name>A0ABN9X5R2_9DINO</name>
<gene>
    <name evidence="1" type="ORF">PCOR1329_LOCUS73698</name>
</gene>
<keyword evidence="2" id="KW-1185">Reference proteome</keyword>
<dbReference type="EMBL" id="CAUYUJ010019942">
    <property type="protein sequence ID" value="CAK0894737.1"/>
    <property type="molecule type" value="Genomic_DNA"/>
</dbReference>
<organism evidence="1 2">
    <name type="scientific">Prorocentrum cordatum</name>
    <dbReference type="NCBI Taxonomy" id="2364126"/>
    <lineage>
        <taxon>Eukaryota</taxon>
        <taxon>Sar</taxon>
        <taxon>Alveolata</taxon>
        <taxon>Dinophyceae</taxon>
        <taxon>Prorocentrales</taxon>
        <taxon>Prorocentraceae</taxon>
        <taxon>Prorocentrum</taxon>
    </lineage>
</organism>